<feature type="compositionally biased region" description="Basic and acidic residues" evidence="1">
    <location>
        <begin position="30"/>
        <end position="48"/>
    </location>
</feature>
<name>A0A8S2J320_9BILA</name>
<accession>A0A8S2J320</accession>
<evidence type="ECO:0000313" key="4">
    <source>
        <dbReference type="Proteomes" id="UP000682733"/>
    </source>
</evidence>
<dbReference type="EMBL" id="CAJOBA010006839">
    <property type="protein sequence ID" value="CAF3784791.1"/>
    <property type="molecule type" value="Genomic_DNA"/>
</dbReference>
<proteinExistence type="predicted"/>
<dbReference type="Proteomes" id="UP000677228">
    <property type="component" value="Unassembled WGS sequence"/>
</dbReference>
<protein>
    <submittedName>
        <fullName evidence="3">Uncharacterized protein</fullName>
    </submittedName>
</protein>
<reference evidence="3" key="1">
    <citation type="submission" date="2021-02" db="EMBL/GenBank/DDBJ databases">
        <authorList>
            <person name="Nowell W R."/>
        </authorList>
    </citation>
    <scope>NUCLEOTIDE SEQUENCE</scope>
</reference>
<comment type="caution">
    <text evidence="3">The sequence shown here is derived from an EMBL/GenBank/DDBJ whole genome shotgun (WGS) entry which is preliminary data.</text>
</comment>
<evidence type="ECO:0000256" key="1">
    <source>
        <dbReference type="SAM" id="MobiDB-lite"/>
    </source>
</evidence>
<gene>
    <name evidence="2" type="ORF">OVA965_LOCUS15272</name>
    <name evidence="3" type="ORF">TMI583_LOCUS15278</name>
</gene>
<evidence type="ECO:0000313" key="3">
    <source>
        <dbReference type="EMBL" id="CAF3784791.1"/>
    </source>
</evidence>
<dbReference type="Proteomes" id="UP000682733">
    <property type="component" value="Unassembled WGS sequence"/>
</dbReference>
<dbReference type="AlphaFoldDB" id="A0A8S2J320"/>
<organism evidence="3 4">
    <name type="scientific">Didymodactylos carnosus</name>
    <dbReference type="NCBI Taxonomy" id="1234261"/>
    <lineage>
        <taxon>Eukaryota</taxon>
        <taxon>Metazoa</taxon>
        <taxon>Spiralia</taxon>
        <taxon>Gnathifera</taxon>
        <taxon>Rotifera</taxon>
        <taxon>Eurotatoria</taxon>
        <taxon>Bdelloidea</taxon>
        <taxon>Philodinida</taxon>
        <taxon>Philodinidae</taxon>
        <taxon>Didymodactylos</taxon>
    </lineage>
</organism>
<sequence>MLYNHLAQRAIEQAEKGNYSEVTNLVEKLRHPYDGNDRDVPELEKPNELTKGNEMAKTTTDPTEKCYTGAYLKSTIYESRSSGTGTRLRVT</sequence>
<dbReference type="EMBL" id="CAJNOK010006830">
    <property type="protein sequence ID" value="CAF1015732.1"/>
    <property type="molecule type" value="Genomic_DNA"/>
</dbReference>
<evidence type="ECO:0000313" key="2">
    <source>
        <dbReference type="EMBL" id="CAF1015732.1"/>
    </source>
</evidence>
<feature type="region of interest" description="Disordered" evidence="1">
    <location>
        <begin position="30"/>
        <end position="61"/>
    </location>
</feature>